<sequence>AMDLDGQAASAEKALEALRQVVQASSKGQHSDQVKHISECERLSQRVKNALDSYRLEMRTLAKDNPLQSEHHGRLRAVEEGQKQCRAQIDWKKLDAESSKPPGMEGARAVGEDSGPMSLEQAVVAADTTQRASRDSLNRSLGMVLQAEQVGISTLQTMNEQDEQLGRIGEDVEDIKANIQRSKKLVGQIARSAASDRCIQMICVLITVAVMVMIALAATGNDGGELNVPDPVRQGGAPAPAPPQ</sequence>
<comment type="caution">
    <text evidence="10">The sequence shown here is derived from an EMBL/GenBank/DDBJ whole genome shotgun (WGS) entry which is preliminary data.</text>
</comment>
<evidence type="ECO:0000256" key="2">
    <source>
        <dbReference type="ARBA" id="ARBA00022448"/>
    </source>
</evidence>
<proteinExistence type="predicted"/>
<feature type="region of interest" description="Disordered" evidence="7">
    <location>
        <begin position="96"/>
        <end position="115"/>
    </location>
</feature>
<dbReference type="EMBL" id="CAJNNV010027894">
    <property type="protein sequence ID" value="CAE8622108.1"/>
    <property type="molecule type" value="Genomic_DNA"/>
</dbReference>
<feature type="transmembrane region" description="Helical" evidence="8">
    <location>
        <begin position="198"/>
        <end position="218"/>
    </location>
</feature>
<evidence type="ECO:0000256" key="7">
    <source>
        <dbReference type="SAM" id="MobiDB-lite"/>
    </source>
</evidence>
<dbReference type="InterPro" id="IPR000727">
    <property type="entry name" value="T_SNARE_dom"/>
</dbReference>
<evidence type="ECO:0000256" key="3">
    <source>
        <dbReference type="ARBA" id="ARBA00022692"/>
    </source>
</evidence>
<keyword evidence="4" id="KW-0653">Protein transport</keyword>
<keyword evidence="11" id="KW-1185">Reference proteome</keyword>
<comment type="subcellular location">
    <subcellularLocation>
        <location evidence="1">Membrane</location>
        <topology evidence="1">Single-pass type IV membrane protein</topology>
    </subcellularLocation>
</comment>
<dbReference type="GO" id="GO:0031201">
    <property type="term" value="C:SNARE complex"/>
    <property type="evidence" value="ECO:0007669"/>
    <property type="project" value="InterPro"/>
</dbReference>
<keyword evidence="2" id="KW-0813">Transport</keyword>
<dbReference type="GO" id="GO:0005794">
    <property type="term" value="C:Golgi apparatus"/>
    <property type="evidence" value="ECO:0007669"/>
    <property type="project" value="TreeGrafter"/>
</dbReference>
<dbReference type="GO" id="GO:0000149">
    <property type="term" value="F:SNARE binding"/>
    <property type="evidence" value="ECO:0007669"/>
    <property type="project" value="TreeGrafter"/>
</dbReference>
<dbReference type="OrthoDB" id="19261at2759"/>
<dbReference type="PROSITE" id="PS50192">
    <property type="entry name" value="T_SNARE"/>
    <property type="match status" value="1"/>
</dbReference>
<dbReference type="GO" id="GO:0015031">
    <property type="term" value="P:protein transport"/>
    <property type="evidence" value="ECO:0007669"/>
    <property type="project" value="UniProtKB-KW"/>
</dbReference>
<dbReference type="SUPFAM" id="SSF58038">
    <property type="entry name" value="SNARE fusion complex"/>
    <property type="match status" value="1"/>
</dbReference>
<organism evidence="10 11">
    <name type="scientific">Polarella glacialis</name>
    <name type="common">Dinoflagellate</name>
    <dbReference type="NCBI Taxonomy" id="89957"/>
    <lineage>
        <taxon>Eukaryota</taxon>
        <taxon>Sar</taxon>
        <taxon>Alveolata</taxon>
        <taxon>Dinophyceae</taxon>
        <taxon>Suessiales</taxon>
        <taxon>Suessiaceae</taxon>
        <taxon>Polarella</taxon>
    </lineage>
</organism>
<dbReference type="PANTHER" id="PTHR21230:SF79">
    <property type="entry name" value="T-SNARE COILED-COIL HOMOLOGY DOMAIN-CONTAINING PROTEIN"/>
    <property type="match status" value="1"/>
</dbReference>
<reference evidence="10" key="1">
    <citation type="submission" date="2021-02" db="EMBL/GenBank/DDBJ databases">
        <authorList>
            <person name="Dougan E. K."/>
            <person name="Rhodes N."/>
            <person name="Thang M."/>
            <person name="Chan C."/>
        </authorList>
    </citation>
    <scope>NUCLEOTIDE SEQUENCE</scope>
</reference>
<dbReference type="Pfam" id="PF12352">
    <property type="entry name" value="V-SNARE_C"/>
    <property type="match status" value="1"/>
</dbReference>
<evidence type="ECO:0000313" key="11">
    <source>
        <dbReference type="Proteomes" id="UP000654075"/>
    </source>
</evidence>
<dbReference type="Proteomes" id="UP000654075">
    <property type="component" value="Unassembled WGS sequence"/>
</dbReference>
<dbReference type="GO" id="GO:0005484">
    <property type="term" value="F:SNAP receptor activity"/>
    <property type="evidence" value="ECO:0007669"/>
    <property type="project" value="InterPro"/>
</dbReference>
<gene>
    <name evidence="10" type="ORF">PGLA1383_LOCUS39618</name>
</gene>
<name>A0A813G7F7_POLGL</name>
<dbReference type="CDD" id="cd15861">
    <property type="entry name" value="SNARE_SNAP25N_23N_29N_SEC9N"/>
    <property type="match status" value="1"/>
</dbReference>
<evidence type="ECO:0000256" key="1">
    <source>
        <dbReference type="ARBA" id="ARBA00004211"/>
    </source>
</evidence>
<dbReference type="GO" id="GO:0006906">
    <property type="term" value="P:vesicle fusion"/>
    <property type="evidence" value="ECO:0007669"/>
    <property type="project" value="TreeGrafter"/>
</dbReference>
<evidence type="ECO:0000313" key="10">
    <source>
        <dbReference type="EMBL" id="CAE8622108.1"/>
    </source>
</evidence>
<evidence type="ECO:0000256" key="8">
    <source>
        <dbReference type="SAM" id="Phobius"/>
    </source>
</evidence>
<dbReference type="InterPro" id="IPR044766">
    <property type="entry name" value="NPSN/SNAP25-like_N_SNARE"/>
</dbReference>
<feature type="non-terminal residue" evidence="10">
    <location>
        <position position="1"/>
    </location>
</feature>
<keyword evidence="5 8" id="KW-1133">Transmembrane helix</keyword>
<keyword evidence="6 8" id="KW-0472">Membrane</keyword>
<keyword evidence="3 8" id="KW-0812">Transmembrane</keyword>
<dbReference type="AlphaFoldDB" id="A0A813G7F7"/>
<feature type="region of interest" description="Disordered" evidence="7">
    <location>
        <begin position="223"/>
        <end position="244"/>
    </location>
</feature>
<dbReference type="OMA" id="HISECER"/>
<feature type="domain" description="T-SNARE coiled-coil homology" evidence="9">
    <location>
        <begin position="127"/>
        <end position="189"/>
    </location>
</feature>
<dbReference type="GO" id="GO:0012507">
    <property type="term" value="C:ER to Golgi transport vesicle membrane"/>
    <property type="evidence" value="ECO:0007669"/>
    <property type="project" value="TreeGrafter"/>
</dbReference>
<dbReference type="PANTHER" id="PTHR21230">
    <property type="entry name" value="VESICLE TRANSPORT V-SNARE PROTEIN VTI1-RELATED"/>
    <property type="match status" value="1"/>
</dbReference>
<evidence type="ECO:0000259" key="9">
    <source>
        <dbReference type="PROSITE" id="PS50192"/>
    </source>
</evidence>
<evidence type="ECO:0000256" key="5">
    <source>
        <dbReference type="ARBA" id="ARBA00022989"/>
    </source>
</evidence>
<protein>
    <recommendedName>
        <fullName evidence="9">t-SNARE coiled-coil homology domain-containing protein</fullName>
    </recommendedName>
</protein>
<evidence type="ECO:0000256" key="6">
    <source>
        <dbReference type="ARBA" id="ARBA00023136"/>
    </source>
</evidence>
<accession>A0A813G7F7</accession>
<evidence type="ECO:0000256" key="4">
    <source>
        <dbReference type="ARBA" id="ARBA00022927"/>
    </source>
</evidence>
<dbReference type="Gene3D" id="1.20.5.110">
    <property type="match status" value="1"/>
</dbReference>
<dbReference type="GO" id="GO:0005789">
    <property type="term" value="C:endoplasmic reticulum membrane"/>
    <property type="evidence" value="ECO:0007669"/>
    <property type="project" value="TreeGrafter"/>
</dbReference>
<dbReference type="GO" id="GO:0031902">
    <property type="term" value="C:late endosome membrane"/>
    <property type="evidence" value="ECO:0007669"/>
    <property type="project" value="TreeGrafter"/>
</dbReference>